<dbReference type="EMBL" id="QXFW01007869">
    <property type="protein sequence ID" value="KAE8956329.1"/>
    <property type="molecule type" value="Genomic_DNA"/>
</dbReference>
<name>A0A6A3GFL8_9STRA</name>
<dbReference type="AlphaFoldDB" id="A0A6A3GFL8"/>
<feature type="compositionally biased region" description="Basic and acidic residues" evidence="1">
    <location>
        <begin position="19"/>
        <end position="39"/>
    </location>
</feature>
<evidence type="ECO:0000313" key="3">
    <source>
        <dbReference type="Proteomes" id="UP000460718"/>
    </source>
</evidence>
<organism evidence="2 3">
    <name type="scientific">Phytophthora fragariae</name>
    <dbReference type="NCBI Taxonomy" id="53985"/>
    <lineage>
        <taxon>Eukaryota</taxon>
        <taxon>Sar</taxon>
        <taxon>Stramenopiles</taxon>
        <taxon>Oomycota</taxon>
        <taxon>Peronosporomycetes</taxon>
        <taxon>Peronosporales</taxon>
        <taxon>Peronosporaceae</taxon>
        <taxon>Phytophthora</taxon>
    </lineage>
</organism>
<gene>
    <name evidence="2" type="ORF">PF011_g31516</name>
</gene>
<sequence length="132" mass="14738">MVGKRSKRAAKQLRMQRAQLERERVLQRQRQADDARGPSEAKQQLSAAVDEVRADERARVNLVRRNSATVDGETDGDGDANVEASYGLPTAAMFVDGAQQLVKIDRTHAIRWQARTGWPEANGNESALPRRM</sequence>
<proteinExistence type="predicted"/>
<evidence type="ECO:0000313" key="2">
    <source>
        <dbReference type="EMBL" id="KAE8956329.1"/>
    </source>
</evidence>
<evidence type="ECO:0000256" key="1">
    <source>
        <dbReference type="SAM" id="MobiDB-lite"/>
    </source>
</evidence>
<feature type="region of interest" description="Disordered" evidence="1">
    <location>
        <begin position="1"/>
        <end position="50"/>
    </location>
</feature>
<reference evidence="2 3" key="1">
    <citation type="submission" date="2018-09" db="EMBL/GenBank/DDBJ databases">
        <title>Genomic investigation of the strawberry pathogen Phytophthora fragariae indicates pathogenicity is determined by transcriptional variation in three key races.</title>
        <authorList>
            <person name="Adams T.M."/>
            <person name="Armitage A.D."/>
            <person name="Sobczyk M.K."/>
            <person name="Bates H.J."/>
            <person name="Dunwell J.M."/>
            <person name="Nellist C.F."/>
            <person name="Harrison R.J."/>
        </authorList>
    </citation>
    <scope>NUCLEOTIDE SEQUENCE [LARGE SCALE GENOMIC DNA]</scope>
    <source>
        <strain evidence="2 3">SCRP245</strain>
    </source>
</reference>
<accession>A0A6A3GFL8</accession>
<comment type="caution">
    <text evidence="2">The sequence shown here is derived from an EMBL/GenBank/DDBJ whole genome shotgun (WGS) entry which is preliminary data.</text>
</comment>
<protein>
    <submittedName>
        <fullName evidence="2">Uncharacterized protein</fullName>
    </submittedName>
</protein>
<dbReference type="Proteomes" id="UP000460718">
    <property type="component" value="Unassembled WGS sequence"/>
</dbReference>
<feature type="compositionally biased region" description="Basic residues" evidence="1">
    <location>
        <begin position="1"/>
        <end position="11"/>
    </location>
</feature>